<protein>
    <submittedName>
        <fullName evidence="1">Uncharacterized protein</fullName>
    </submittedName>
</protein>
<dbReference type="InParanoid" id="E4XBJ5"/>
<evidence type="ECO:0000313" key="2">
    <source>
        <dbReference type="Proteomes" id="UP000001307"/>
    </source>
</evidence>
<proteinExistence type="predicted"/>
<dbReference type="EMBL" id="FN653034">
    <property type="protein sequence ID" value="CBY08970.1"/>
    <property type="molecule type" value="Genomic_DNA"/>
</dbReference>
<accession>E4XBJ5</accession>
<dbReference type="AlphaFoldDB" id="E4XBJ5"/>
<evidence type="ECO:0000313" key="1">
    <source>
        <dbReference type="EMBL" id="CBY08970.1"/>
    </source>
</evidence>
<dbReference type="Proteomes" id="UP000001307">
    <property type="component" value="Unassembled WGS sequence"/>
</dbReference>
<keyword evidence="2" id="KW-1185">Reference proteome</keyword>
<organism evidence="1">
    <name type="scientific">Oikopleura dioica</name>
    <name type="common">Tunicate</name>
    <dbReference type="NCBI Taxonomy" id="34765"/>
    <lineage>
        <taxon>Eukaryota</taxon>
        <taxon>Metazoa</taxon>
        <taxon>Chordata</taxon>
        <taxon>Tunicata</taxon>
        <taxon>Appendicularia</taxon>
        <taxon>Copelata</taxon>
        <taxon>Oikopleuridae</taxon>
        <taxon>Oikopleura</taxon>
    </lineage>
</organism>
<reference evidence="1" key="1">
    <citation type="journal article" date="2010" name="Science">
        <title>Plasticity of animal genome architecture unmasked by rapid evolution of a pelagic tunicate.</title>
        <authorList>
            <person name="Denoeud F."/>
            <person name="Henriet S."/>
            <person name="Mungpakdee S."/>
            <person name="Aury J.M."/>
            <person name="Da Silva C."/>
            <person name="Brinkmann H."/>
            <person name="Mikhaleva J."/>
            <person name="Olsen L.C."/>
            <person name="Jubin C."/>
            <person name="Canestro C."/>
            <person name="Bouquet J.M."/>
            <person name="Danks G."/>
            <person name="Poulain J."/>
            <person name="Campsteijn C."/>
            <person name="Adamski M."/>
            <person name="Cross I."/>
            <person name="Yadetie F."/>
            <person name="Muffato M."/>
            <person name="Louis A."/>
            <person name="Butcher S."/>
            <person name="Tsagkogeorga G."/>
            <person name="Konrad A."/>
            <person name="Singh S."/>
            <person name="Jensen M.F."/>
            <person name="Cong E.H."/>
            <person name="Eikeseth-Otteraa H."/>
            <person name="Noel B."/>
            <person name="Anthouard V."/>
            <person name="Porcel B.M."/>
            <person name="Kachouri-Lafond R."/>
            <person name="Nishino A."/>
            <person name="Ugolini M."/>
            <person name="Chourrout P."/>
            <person name="Nishida H."/>
            <person name="Aasland R."/>
            <person name="Huzurbazar S."/>
            <person name="Westhof E."/>
            <person name="Delsuc F."/>
            <person name="Lehrach H."/>
            <person name="Reinhardt R."/>
            <person name="Weissenbach J."/>
            <person name="Roy S.W."/>
            <person name="Artiguenave F."/>
            <person name="Postlethwait J.H."/>
            <person name="Manak J.R."/>
            <person name="Thompson E.M."/>
            <person name="Jaillon O."/>
            <person name="Du Pasquier L."/>
            <person name="Boudinot P."/>
            <person name="Liberles D.A."/>
            <person name="Volff J.N."/>
            <person name="Philippe H."/>
            <person name="Lenhard B."/>
            <person name="Roest Crollius H."/>
            <person name="Wincker P."/>
            <person name="Chourrout D."/>
        </authorList>
    </citation>
    <scope>NUCLEOTIDE SEQUENCE [LARGE SCALE GENOMIC DNA]</scope>
</reference>
<gene>
    <name evidence="1" type="ORF">GSOID_T00006497001</name>
</gene>
<sequence>MYGLNPFVSGMTIFSLPMIRHGLSRTGSGVVKNLVQGICLSIPAAFGGNILYTRMELTNAIRNGSFARYFPDGFVKRAVLVELSTVSSEEKLRQIEEISSLPKA</sequence>
<name>E4XBJ5_OIKDI</name>